<evidence type="ECO:0000256" key="3">
    <source>
        <dbReference type="ARBA" id="ARBA00022964"/>
    </source>
</evidence>
<proteinExistence type="inferred from homology"/>
<dbReference type="GO" id="GO:0046872">
    <property type="term" value="F:metal ion binding"/>
    <property type="evidence" value="ECO:0007669"/>
    <property type="project" value="UniProtKB-KW"/>
</dbReference>
<dbReference type="EMBL" id="CZRL01000086">
    <property type="protein sequence ID" value="CUS52689.1"/>
    <property type="molecule type" value="Genomic_DNA"/>
</dbReference>
<dbReference type="EC" id="1.14.11.17" evidence="7"/>
<dbReference type="PANTHER" id="PTHR30468:SF1">
    <property type="entry name" value="ALPHA-KETOGLUTARATE-DEPENDENT SULFONATE DIOXYGENASE"/>
    <property type="match status" value="1"/>
</dbReference>
<keyword evidence="2" id="KW-0479">Metal-binding</keyword>
<keyword evidence="3 7" id="KW-0223">Dioxygenase</keyword>
<evidence type="ECO:0000256" key="2">
    <source>
        <dbReference type="ARBA" id="ARBA00022723"/>
    </source>
</evidence>
<dbReference type="GO" id="GO:0006790">
    <property type="term" value="P:sulfur compound metabolic process"/>
    <property type="evidence" value="ECO:0007669"/>
    <property type="project" value="TreeGrafter"/>
</dbReference>
<name>A0A160TVT4_9ZZZZ</name>
<dbReference type="SUPFAM" id="SSF51197">
    <property type="entry name" value="Clavaminate synthase-like"/>
    <property type="match status" value="1"/>
</dbReference>
<evidence type="ECO:0000313" key="7">
    <source>
        <dbReference type="EMBL" id="CUS52689.1"/>
    </source>
</evidence>
<dbReference type="InterPro" id="IPR051323">
    <property type="entry name" value="AtsK-like"/>
</dbReference>
<comment type="similarity">
    <text evidence="1">Belongs to the TfdA dioxygenase family.</text>
</comment>
<dbReference type="InterPro" id="IPR042098">
    <property type="entry name" value="TauD-like_sf"/>
</dbReference>
<evidence type="ECO:0000256" key="1">
    <source>
        <dbReference type="ARBA" id="ARBA00005896"/>
    </source>
</evidence>
<accession>A0A160TVT4</accession>
<organism evidence="7">
    <name type="scientific">hydrothermal vent metagenome</name>
    <dbReference type="NCBI Taxonomy" id="652676"/>
    <lineage>
        <taxon>unclassified sequences</taxon>
        <taxon>metagenomes</taxon>
        <taxon>ecological metagenomes</taxon>
    </lineage>
</organism>
<dbReference type="InterPro" id="IPR003819">
    <property type="entry name" value="TauD/TfdA-like"/>
</dbReference>
<dbReference type="PANTHER" id="PTHR30468">
    <property type="entry name" value="ALPHA-KETOGLUTARATE-DEPENDENT SULFONATE DIOXYGENASE"/>
    <property type="match status" value="1"/>
</dbReference>
<evidence type="ECO:0000256" key="4">
    <source>
        <dbReference type="ARBA" id="ARBA00023002"/>
    </source>
</evidence>
<dbReference type="AlphaFoldDB" id="A0A160TVT4"/>
<protein>
    <submittedName>
        <fullName evidence="7">Alpha-ketoglutarate-dependent taurine dioxygenase</fullName>
        <ecNumber evidence="7">1.14.11.17</ecNumber>
    </submittedName>
</protein>
<dbReference type="Gene3D" id="3.60.130.10">
    <property type="entry name" value="Clavaminate synthase-like"/>
    <property type="match status" value="1"/>
</dbReference>
<sequence>MSGAVGAEIHGVDIANGLSTVVFEEVQHAFSDFGVIFFRNQDLTPEQHIDFARRWGKINVNRFFKPVPSYPLIAEVRKEPDQTSNIGGRWHSDHSYDQIPATGSILYAREVPDSGGDTVFASMYAAYDSLSEGLKQMLSSLRAIHSSRHVFGPQAYQGWRDESDIGDRLGNAAAASQDANHPVVIRHPLSGRPALYVNPQFTLRFDGWTKEESRPLLDYLYQHGSRPEFTCRFRWSENSIAMWDNRATWHHALNDYHGERRLMHRVTLEGVALESA</sequence>
<reference evidence="7" key="1">
    <citation type="submission" date="2015-10" db="EMBL/GenBank/DDBJ databases">
        <authorList>
            <person name="Gilbert D.G."/>
        </authorList>
    </citation>
    <scope>NUCLEOTIDE SEQUENCE</scope>
</reference>
<keyword evidence="5" id="KW-0408">Iron</keyword>
<dbReference type="Pfam" id="PF02668">
    <property type="entry name" value="TauD"/>
    <property type="match status" value="1"/>
</dbReference>
<keyword evidence="4 7" id="KW-0560">Oxidoreductase</keyword>
<dbReference type="GO" id="GO:0000908">
    <property type="term" value="F:taurine dioxygenase activity"/>
    <property type="evidence" value="ECO:0007669"/>
    <property type="project" value="UniProtKB-EC"/>
</dbReference>
<feature type="domain" description="TauD/TfdA-like" evidence="6">
    <location>
        <begin position="3"/>
        <end position="267"/>
    </location>
</feature>
<dbReference type="GO" id="GO:0005737">
    <property type="term" value="C:cytoplasm"/>
    <property type="evidence" value="ECO:0007669"/>
    <property type="project" value="TreeGrafter"/>
</dbReference>
<evidence type="ECO:0000259" key="6">
    <source>
        <dbReference type="Pfam" id="PF02668"/>
    </source>
</evidence>
<evidence type="ECO:0000256" key="5">
    <source>
        <dbReference type="ARBA" id="ARBA00023004"/>
    </source>
</evidence>
<gene>
    <name evidence="7" type="ORF">MGWOODY_XGa590</name>
</gene>